<dbReference type="HOGENOM" id="CLU_3314898_0_0_10"/>
<gene>
    <name evidence="1" type="ORF">HMPREF0673_00999</name>
</gene>
<organism evidence="1 2">
    <name type="scientific">Leyella stercorea DSM 18206</name>
    <dbReference type="NCBI Taxonomy" id="1002367"/>
    <lineage>
        <taxon>Bacteria</taxon>
        <taxon>Pseudomonadati</taxon>
        <taxon>Bacteroidota</taxon>
        <taxon>Bacteroidia</taxon>
        <taxon>Bacteroidales</taxon>
        <taxon>Prevotellaceae</taxon>
        <taxon>Leyella</taxon>
    </lineage>
</organism>
<reference evidence="1 2" key="1">
    <citation type="submission" date="2011-08" db="EMBL/GenBank/DDBJ databases">
        <authorList>
            <person name="Weinstock G."/>
            <person name="Sodergren E."/>
            <person name="Clifton S."/>
            <person name="Fulton L."/>
            <person name="Fulton B."/>
            <person name="Courtney L."/>
            <person name="Fronick C."/>
            <person name="Harrison M."/>
            <person name="Strong C."/>
            <person name="Farmer C."/>
            <person name="Delahaunty K."/>
            <person name="Markovic C."/>
            <person name="Hall O."/>
            <person name="Minx P."/>
            <person name="Tomlinson C."/>
            <person name="Mitreva M."/>
            <person name="Hou S."/>
            <person name="Chen J."/>
            <person name="Wollam A."/>
            <person name="Pepin K.H."/>
            <person name="Johnson M."/>
            <person name="Bhonagiri V."/>
            <person name="Zhang X."/>
            <person name="Suruliraj S."/>
            <person name="Warren W."/>
            <person name="Chinwalla A."/>
            <person name="Mardis E.R."/>
            <person name="Wilson R.K."/>
        </authorList>
    </citation>
    <scope>NUCLEOTIDE SEQUENCE [LARGE SCALE GENOMIC DNA]</scope>
    <source>
        <strain evidence="1 2">DSM 18206</strain>
    </source>
</reference>
<dbReference type="AlphaFoldDB" id="G6AWK1"/>
<evidence type="ECO:0000313" key="1">
    <source>
        <dbReference type="EMBL" id="EHJ41213.1"/>
    </source>
</evidence>
<evidence type="ECO:0000313" key="2">
    <source>
        <dbReference type="Proteomes" id="UP000004407"/>
    </source>
</evidence>
<name>G6AWK1_9BACT</name>
<proteinExistence type="predicted"/>
<dbReference type="Proteomes" id="UP000004407">
    <property type="component" value="Unassembled WGS sequence"/>
</dbReference>
<comment type="caution">
    <text evidence="1">The sequence shown here is derived from an EMBL/GenBank/DDBJ whole genome shotgun (WGS) entry which is preliminary data.</text>
</comment>
<sequence length="39" mass="4561">MWSSRRRSCLTTEGTNRYVKSKNGLSRLIGFLRNEEKSV</sequence>
<dbReference type="EMBL" id="AFZZ01000091">
    <property type="protein sequence ID" value="EHJ41213.1"/>
    <property type="molecule type" value="Genomic_DNA"/>
</dbReference>
<protein>
    <submittedName>
        <fullName evidence="1">Uncharacterized protein</fullName>
    </submittedName>
</protein>
<accession>G6AWK1</accession>